<gene>
    <name evidence="1" type="ORF">AVEN_69081_1</name>
</gene>
<evidence type="ECO:0000313" key="1">
    <source>
        <dbReference type="EMBL" id="GBN62036.1"/>
    </source>
</evidence>
<name>A0A4Y2QGJ7_ARAVE</name>
<organism evidence="1 2">
    <name type="scientific">Araneus ventricosus</name>
    <name type="common">Orbweaver spider</name>
    <name type="synonym">Epeira ventricosa</name>
    <dbReference type="NCBI Taxonomy" id="182803"/>
    <lineage>
        <taxon>Eukaryota</taxon>
        <taxon>Metazoa</taxon>
        <taxon>Ecdysozoa</taxon>
        <taxon>Arthropoda</taxon>
        <taxon>Chelicerata</taxon>
        <taxon>Arachnida</taxon>
        <taxon>Araneae</taxon>
        <taxon>Araneomorphae</taxon>
        <taxon>Entelegynae</taxon>
        <taxon>Araneoidea</taxon>
        <taxon>Araneidae</taxon>
        <taxon>Araneus</taxon>
    </lineage>
</organism>
<keyword evidence="2" id="KW-1185">Reference proteome</keyword>
<dbReference type="EMBL" id="BGPR01013748">
    <property type="protein sequence ID" value="GBN62036.1"/>
    <property type="molecule type" value="Genomic_DNA"/>
</dbReference>
<proteinExistence type="predicted"/>
<reference evidence="1 2" key="1">
    <citation type="journal article" date="2019" name="Sci. Rep.">
        <title>Orb-weaving spider Araneus ventricosus genome elucidates the spidroin gene catalogue.</title>
        <authorList>
            <person name="Kono N."/>
            <person name="Nakamura H."/>
            <person name="Ohtoshi R."/>
            <person name="Moran D.A.P."/>
            <person name="Shinohara A."/>
            <person name="Yoshida Y."/>
            <person name="Fujiwara M."/>
            <person name="Mori M."/>
            <person name="Tomita M."/>
            <person name="Arakawa K."/>
        </authorList>
    </citation>
    <scope>NUCLEOTIDE SEQUENCE [LARGE SCALE GENOMIC DNA]</scope>
</reference>
<comment type="caution">
    <text evidence="1">The sequence shown here is derived from an EMBL/GenBank/DDBJ whole genome shotgun (WGS) entry which is preliminary data.</text>
</comment>
<dbReference type="AlphaFoldDB" id="A0A4Y2QGJ7"/>
<protein>
    <submittedName>
        <fullName evidence="1">Uncharacterized protein</fullName>
    </submittedName>
</protein>
<evidence type="ECO:0000313" key="2">
    <source>
        <dbReference type="Proteomes" id="UP000499080"/>
    </source>
</evidence>
<sequence length="135" mass="15226">MSARDFQLSCRHVTMASRIDAPAKCELRNVIRFLQAEWPKKNEIGLSDPSLSCYQENRALARRRPLAKHLPKISVFSSLAPPFYSLVLLLGERSRKTFPQIHVHFVSGAHLSEPLLAPYLFWACPSVASGFSCSR</sequence>
<accession>A0A4Y2QGJ7</accession>
<dbReference type="Proteomes" id="UP000499080">
    <property type="component" value="Unassembled WGS sequence"/>
</dbReference>